<evidence type="ECO:0000256" key="4">
    <source>
        <dbReference type="RuleBase" id="RU004508"/>
    </source>
</evidence>
<dbReference type="GO" id="GO:0008483">
    <property type="term" value="F:transaminase activity"/>
    <property type="evidence" value="ECO:0007669"/>
    <property type="project" value="TreeGrafter"/>
</dbReference>
<dbReference type="GO" id="GO:0030170">
    <property type="term" value="F:pyridoxal phosphate binding"/>
    <property type="evidence" value="ECO:0007669"/>
    <property type="project" value="TreeGrafter"/>
</dbReference>
<dbReference type="EMBL" id="FUZT01000005">
    <property type="protein sequence ID" value="SKC69908.1"/>
    <property type="molecule type" value="Genomic_DNA"/>
</dbReference>
<dbReference type="CDD" id="cd00616">
    <property type="entry name" value="AHBA_syn"/>
    <property type="match status" value="1"/>
</dbReference>
<dbReference type="SUPFAM" id="SSF53383">
    <property type="entry name" value="PLP-dependent transferases"/>
    <property type="match status" value="1"/>
</dbReference>
<dbReference type="GO" id="GO:0000271">
    <property type="term" value="P:polysaccharide biosynthetic process"/>
    <property type="evidence" value="ECO:0007669"/>
    <property type="project" value="TreeGrafter"/>
</dbReference>
<evidence type="ECO:0000313" key="5">
    <source>
        <dbReference type="EMBL" id="SKC69908.1"/>
    </source>
</evidence>
<protein>
    <submittedName>
        <fullName evidence="5">CDP-6-deoxy-D-xylo-4-hexulose-3-dehydrase</fullName>
    </submittedName>
</protein>
<dbReference type="AlphaFoldDB" id="A0A1T5L3D8"/>
<dbReference type="Proteomes" id="UP000190285">
    <property type="component" value="Unassembled WGS sequence"/>
</dbReference>
<dbReference type="Gene3D" id="3.40.640.10">
    <property type="entry name" value="Type I PLP-dependent aspartate aminotransferase-like (Major domain)"/>
    <property type="match status" value="1"/>
</dbReference>
<dbReference type="InterPro" id="IPR015421">
    <property type="entry name" value="PyrdxlP-dep_Trfase_major"/>
</dbReference>
<organism evidence="5 6">
    <name type="scientific">Maledivibacter halophilus</name>
    <dbReference type="NCBI Taxonomy" id="36842"/>
    <lineage>
        <taxon>Bacteria</taxon>
        <taxon>Bacillati</taxon>
        <taxon>Bacillota</taxon>
        <taxon>Clostridia</taxon>
        <taxon>Peptostreptococcales</taxon>
        <taxon>Caminicellaceae</taxon>
        <taxon>Maledivibacter</taxon>
    </lineage>
</organism>
<sequence>MKKNMKLRKEISEKVRELFLTEHENKLKFEKGKGIIPYAGRVYDEREIMSLVDSCLDFWLTSGRYAEEFEKGFSRFMNVIHCLLTNSGSSANLLALTAFTSPKLGERRLKPGDEVITVAAGFPTTVNPIVQNRLIPVFVDVELGTYNIKVEELEKALSNKTKAIMIAHTLGNPFDLSFIMDFAKENDLYVIEDCCDAVGSKYDGKIVGSFGDAATVSFYPAHHITMGEGGAVLTNNELIYKALKSLRDWGRDCYCKPGINNTCGRRFKGQFGTLPHGYDHKYVYSHIGYNLKITDMQAAIGVEQLKKLPEFIKTRKENFKRLYEGLKKFEEFLVLPTATEKSDPSWFAFPISVRENNKFNRKEIIEFLENKKIMTRQLFAGNIIRQPAYKDIDYRAIGELSNTDFVMNNTFFIGVYPGIDNERIDYILGVFEDFFKKL</sequence>
<proteinExistence type="inferred from homology"/>
<keyword evidence="6" id="KW-1185">Reference proteome</keyword>
<keyword evidence="2 4" id="KW-0663">Pyridoxal phosphate</keyword>
<dbReference type="FunFam" id="3.40.640.10:FF:000079">
    <property type="entry name" value="LPS biosynthesis protein"/>
    <property type="match status" value="1"/>
</dbReference>
<gene>
    <name evidence="5" type="ORF">SAMN02194393_02334</name>
</gene>
<dbReference type="PIRSF" id="PIRSF000390">
    <property type="entry name" value="PLP_StrS"/>
    <property type="match status" value="1"/>
</dbReference>
<dbReference type="InterPro" id="IPR015422">
    <property type="entry name" value="PyrdxlP-dep_Trfase_small"/>
</dbReference>
<dbReference type="STRING" id="36842.SAMN02194393_02334"/>
<dbReference type="Pfam" id="PF01041">
    <property type="entry name" value="DegT_DnrJ_EryC1"/>
    <property type="match status" value="1"/>
</dbReference>
<dbReference type="InterPro" id="IPR015424">
    <property type="entry name" value="PyrdxlP-dep_Trfase"/>
</dbReference>
<reference evidence="6" key="1">
    <citation type="submission" date="2017-02" db="EMBL/GenBank/DDBJ databases">
        <authorList>
            <person name="Varghese N."/>
            <person name="Submissions S."/>
        </authorList>
    </citation>
    <scope>NUCLEOTIDE SEQUENCE [LARGE SCALE GENOMIC DNA]</scope>
    <source>
        <strain evidence="6">M1</strain>
    </source>
</reference>
<comment type="similarity">
    <text evidence="3 4">Belongs to the DegT/DnrJ/EryC1 family.</text>
</comment>
<evidence type="ECO:0000313" key="6">
    <source>
        <dbReference type="Proteomes" id="UP000190285"/>
    </source>
</evidence>
<dbReference type="PANTHER" id="PTHR30244:SF34">
    <property type="entry name" value="DTDP-4-AMINO-4,6-DIDEOXYGALACTOSE TRANSAMINASE"/>
    <property type="match status" value="1"/>
</dbReference>
<dbReference type="InterPro" id="IPR000653">
    <property type="entry name" value="DegT/StrS_aminotransferase"/>
</dbReference>
<name>A0A1T5L3D8_9FIRM</name>
<evidence type="ECO:0000256" key="3">
    <source>
        <dbReference type="ARBA" id="ARBA00037999"/>
    </source>
</evidence>
<comment type="cofactor">
    <cofactor evidence="1">
        <name>pyridoxal 5'-phosphate</name>
        <dbReference type="ChEBI" id="CHEBI:597326"/>
    </cofactor>
</comment>
<accession>A0A1T5L3D8</accession>
<dbReference type="PANTHER" id="PTHR30244">
    <property type="entry name" value="TRANSAMINASE"/>
    <property type="match status" value="1"/>
</dbReference>
<dbReference type="RefSeq" id="WP_079491814.1">
    <property type="nucleotide sequence ID" value="NZ_FUZT01000005.1"/>
</dbReference>
<dbReference type="Gene3D" id="3.90.1150.10">
    <property type="entry name" value="Aspartate Aminotransferase, domain 1"/>
    <property type="match status" value="1"/>
</dbReference>
<evidence type="ECO:0000256" key="1">
    <source>
        <dbReference type="ARBA" id="ARBA00001933"/>
    </source>
</evidence>
<evidence type="ECO:0000256" key="2">
    <source>
        <dbReference type="ARBA" id="ARBA00022898"/>
    </source>
</evidence>
<dbReference type="NCBIfam" id="NF011936">
    <property type="entry name" value="PRK15407.1"/>
    <property type="match status" value="1"/>
</dbReference>